<dbReference type="Proteomes" id="UP000015104">
    <property type="component" value="Unassembled WGS sequence"/>
</dbReference>
<evidence type="ECO:0000313" key="1">
    <source>
        <dbReference type="EnsemblMetazoa" id="tetur15g00570.1"/>
    </source>
</evidence>
<keyword evidence="2" id="KW-1185">Reference proteome</keyword>
<proteinExistence type="predicted"/>
<dbReference type="EnsemblMetazoa" id="tetur15g00570.1">
    <property type="protein sequence ID" value="tetur15g00570.1"/>
    <property type="gene ID" value="tetur15g00570"/>
</dbReference>
<dbReference type="HOGENOM" id="CLU_3071289_0_0_1"/>
<reference evidence="2" key="1">
    <citation type="submission" date="2011-08" db="EMBL/GenBank/DDBJ databases">
        <authorList>
            <person name="Rombauts S."/>
        </authorList>
    </citation>
    <scope>NUCLEOTIDE SEQUENCE</scope>
    <source>
        <strain evidence="2">London</strain>
    </source>
</reference>
<accession>T1KM69</accession>
<dbReference type="AlphaFoldDB" id="T1KM69"/>
<evidence type="ECO:0000313" key="2">
    <source>
        <dbReference type="Proteomes" id="UP000015104"/>
    </source>
</evidence>
<reference evidence="1" key="2">
    <citation type="submission" date="2015-06" db="UniProtKB">
        <authorList>
            <consortium name="EnsemblMetazoa"/>
        </authorList>
    </citation>
    <scope>IDENTIFICATION</scope>
</reference>
<name>T1KM69_TETUR</name>
<sequence>MVRIIASLVKVQRKRDRKRRALQIKVLKLIRLHRMMDEIQATLEWTRANRNRN</sequence>
<organism evidence="1 2">
    <name type="scientific">Tetranychus urticae</name>
    <name type="common">Two-spotted spider mite</name>
    <dbReference type="NCBI Taxonomy" id="32264"/>
    <lineage>
        <taxon>Eukaryota</taxon>
        <taxon>Metazoa</taxon>
        <taxon>Ecdysozoa</taxon>
        <taxon>Arthropoda</taxon>
        <taxon>Chelicerata</taxon>
        <taxon>Arachnida</taxon>
        <taxon>Acari</taxon>
        <taxon>Acariformes</taxon>
        <taxon>Trombidiformes</taxon>
        <taxon>Prostigmata</taxon>
        <taxon>Eleutherengona</taxon>
        <taxon>Raphignathae</taxon>
        <taxon>Tetranychoidea</taxon>
        <taxon>Tetranychidae</taxon>
        <taxon>Tetranychus</taxon>
    </lineage>
</organism>
<dbReference type="EMBL" id="CAEY01000239">
    <property type="status" value="NOT_ANNOTATED_CDS"/>
    <property type="molecule type" value="Genomic_DNA"/>
</dbReference>
<protein>
    <submittedName>
        <fullName evidence="1">Uncharacterized protein</fullName>
    </submittedName>
</protein>